<dbReference type="EMBL" id="VORW01000005">
    <property type="protein sequence ID" value="TXE11364.1"/>
    <property type="molecule type" value="Genomic_DNA"/>
</dbReference>
<sequence length="126" mass="14367">MKKLKTVGLYLMSAFYILAGINHFISPDGYLRLIPEYLPFHELLNILAGVCEVAFGIALLFPQTRGMAAWGVILMLLAFIPAHIYFIQLNSCIENGICLPPWTGWFRLLIIHPVLIAWAYLYTRKI</sequence>
<dbReference type="InterPro" id="IPR009908">
    <property type="entry name" value="Methylamine_util_MauE"/>
</dbReference>
<name>A0A5C7ATD4_9BACT</name>
<dbReference type="Proteomes" id="UP000321935">
    <property type="component" value="Unassembled WGS sequence"/>
</dbReference>
<evidence type="ECO:0000313" key="8">
    <source>
        <dbReference type="Proteomes" id="UP000321935"/>
    </source>
</evidence>
<feature type="transmembrane region" description="Helical" evidence="5">
    <location>
        <begin position="37"/>
        <end position="61"/>
    </location>
</feature>
<organism evidence="7 8">
    <name type="scientific">Algoriphagus aquimarinus</name>
    <dbReference type="NCBI Taxonomy" id="237018"/>
    <lineage>
        <taxon>Bacteria</taxon>
        <taxon>Pseudomonadati</taxon>
        <taxon>Bacteroidota</taxon>
        <taxon>Cytophagia</taxon>
        <taxon>Cytophagales</taxon>
        <taxon>Cyclobacteriaceae</taxon>
        <taxon>Algoriphagus</taxon>
    </lineage>
</organism>
<dbReference type="RefSeq" id="WP_146917388.1">
    <property type="nucleotide sequence ID" value="NZ_VORW01000005.1"/>
</dbReference>
<feature type="transmembrane region" description="Helical" evidence="5">
    <location>
        <begin position="7"/>
        <end position="25"/>
    </location>
</feature>
<feature type="transmembrane region" description="Helical" evidence="5">
    <location>
        <begin position="68"/>
        <end position="85"/>
    </location>
</feature>
<evidence type="ECO:0000256" key="2">
    <source>
        <dbReference type="ARBA" id="ARBA00022692"/>
    </source>
</evidence>
<dbReference type="AlphaFoldDB" id="A0A5C7ATD4"/>
<dbReference type="Pfam" id="PF07291">
    <property type="entry name" value="MauE"/>
    <property type="match status" value="1"/>
</dbReference>
<dbReference type="GO" id="GO:0016020">
    <property type="term" value="C:membrane"/>
    <property type="evidence" value="ECO:0007669"/>
    <property type="project" value="UniProtKB-SubCell"/>
</dbReference>
<proteinExistence type="predicted"/>
<keyword evidence="2 5" id="KW-0812">Transmembrane</keyword>
<evidence type="ECO:0000256" key="4">
    <source>
        <dbReference type="ARBA" id="ARBA00023136"/>
    </source>
</evidence>
<reference evidence="7 8" key="1">
    <citation type="submission" date="2019-08" db="EMBL/GenBank/DDBJ databases">
        <title>Genomes sequence of Algoriphagus aquimarinus ACAM450.</title>
        <authorList>
            <person name="Bowman J.P."/>
        </authorList>
    </citation>
    <scope>NUCLEOTIDE SEQUENCE [LARGE SCALE GENOMIC DNA]</scope>
    <source>
        <strain evidence="7 8">ACAM 450</strain>
    </source>
</reference>
<protein>
    <recommendedName>
        <fullName evidence="6">Methylamine utilisation protein MauE domain-containing protein</fullName>
    </recommendedName>
</protein>
<keyword evidence="4 5" id="KW-0472">Membrane</keyword>
<evidence type="ECO:0000259" key="6">
    <source>
        <dbReference type="Pfam" id="PF07291"/>
    </source>
</evidence>
<feature type="domain" description="Methylamine utilisation protein MauE" evidence="6">
    <location>
        <begin position="2"/>
        <end position="111"/>
    </location>
</feature>
<comment type="subcellular location">
    <subcellularLocation>
        <location evidence="1">Membrane</location>
        <topology evidence="1">Multi-pass membrane protein</topology>
    </subcellularLocation>
</comment>
<accession>A0A5C7ATD4</accession>
<dbReference type="PANTHER" id="PTHR36974">
    <property type="entry name" value="MEMBRANE PROTEIN-RELATED"/>
    <property type="match status" value="1"/>
</dbReference>
<evidence type="ECO:0000313" key="7">
    <source>
        <dbReference type="EMBL" id="TXE11364.1"/>
    </source>
</evidence>
<dbReference type="OrthoDB" id="327939at2"/>
<gene>
    <name evidence="7" type="ORF">ESV85_10570</name>
</gene>
<feature type="transmembrane region" description="Helical" evidence="5">
    <location>
        <begin position="105"/>
        <end position="123"/>
    </location>
</feature>
<evidence type="ECO:0000256" key="1">
    <source>
        <dbReference type="ARBA" id="ARBA00004141"/>
    </source>
</evidence>
<evidence type="ECO:0000256" key="3">
    <source>
        <dbReference type="ARBA" id="ARBA00022989"/>
    </source>
</evidence>
<dbReference type="PANTHER" id="PTHR36974:SF1">
    <property type="entry name" value="DOXX FAMILY MEMBRANE PROTEIN"/>
    <property type="match status" value="1"/>
</dbReference>
<evidence type="ECO:0000256" key="5">
    <source>
        <dbReference type="SAM" id="Phobius"/>
    </source>
</evidence>
<dbReference type="GO" id="GO:0030416">
    <property type="term" value="P:methylamine metabolic process"/>
    <property type="evidence" value="ECO:0007669"/>
    <property type="project" value="InterPro"/>
</dbReference>
<keyword evidence="3 5" id="KW-1133">Transmembrane helix</keyword>
<comment type="caution">
    <text evidence="7">The sequence shown here is derived from an EMBL/GenBank/DDBJ whole genome shotgun (WGS) entry which is preliminary data.</text>
</comment>